<evidence type="ECO:0000313" key="3">
    <source>
        <dbReference type="Proteomes" id="UP000002630"/>
    </source>
</evidence>
<dbReference type="AlphaFoldDB" id="D8LS00"/>
<feature type="region of interest" description="Disordered" evidence="1">
    <location>
        <begin position="236"/>
        <end position="308"/>
    </location>
</feature>
<keyword evidence="3" id="KW-1185">Reference proteome</keyword>
<gene>
    <name evidence="2" type="ORF">Esi_0007_0051</name>
</gene>
<feature type="compositionally biased region" description="Polar residues" evidence="1">
    <location>
        <begin position="289"/>
        <end position="307"/>
    </location>
</feature>
<feature type="compositionally biased region" description="Basic and acidic residues" evidence="1">
    <location>
        <begin position="241"/>
        <end position="250"/>
    </location>
</feature>
<feature type="compositionally biased region" description="Low complexity" evidence="1">
    <location>
        <begin position="144"/>
        <end position="157"/>
    </location>
</feature>
<organism evidence="2 3">
    <name type="scientific">Ectocarpus siliculosus</name>
    <name type="common">Brown alga</name>
    <name type="synonym">Conferva siliculosa</name>
    <dbReference type="NCBI Taxonomy" id="2880"/>
    <lineage>
        <taxon>Eukaryota</taxon>
        <taxon>Sar</taxon>
        <taxon>Stramenopiles</taxon>
        <taxon>Ochrophyta</taxon>
        <taxon>PX clade</taxon>
        <taxon>Phaeophyceae</taxon>
        <taxon>Ectocarpales</taxon>
        <taxon>Ectocarpaceae</taxon>
        <taxon>Ectocarpus</taxon>
    </lineage>
</organism>
<dbReference type="EMBL" id="FN649731">
    <property type="protein sequence ID" value="CBN73784.1"/>
    <property type="molecule type" value="Genomic_DNA"/>
</dbReference>
<name>D8LS00_ECTSI</name>
<dbReference type="InParanoid" id="D8LS00"/>
<feature type="compositionally biased region" description="Basic and acidic residues" evidence="1">
    <location>
        <begin position="22"/>
        <end position="32"/>
    </location>
</feature>
<protein>
    <submittedName>
        <fullName evidence="2">Uncharacterized protein</fullName>
    </submittedName>
</protein>
<evidence type="ECO:0000256" key="1">
    <source>
        <dbReference type="SAM" id="MobiDB-lite"/>
    </source>
</evidence>
<dbReference type="EMBL" id="FN648926">
    <property type="protein sequence ID" value="CBN73784.1"/>
    <property type="molecule type" value="Genomic_DNA"/>
</dbReference>
<feature type="region of interest" description="Disordered" evidence="1">
    <location>
        <begin position="118"/>
        <end position="206"/>
    </location>
</feature>
<evidence type="ECO:0000313" key="2">
    <source>
        <dbReference type="EMBL" id="CBN73784.1"/>
    </source>
</evidence>
<feature type="region of interest" description="Disordered" evidence="1">
    <location>
        <begin position="1"/>
        <end position="72"/>
    </location>
</feature>
<sequence length="385" mass="40087">MSMSGLEGNSEEYRAQRSWSPQDKRGLEKRSSMDGYVRKGRFRIRDVPSSESNPRSVTSVTSIRSAPPVVGEMPKPGANVWRRSGAAFGPGGGCEASLDQRSDLSDYSFFAVASEVSENGSTGRLAEGGRENGTGRRRARDCMAAGETSETSAACESEIGRRVLIRKPSTGAPTRTRRRGKTDELSPSSSLNGRVGHDSGASTTTPIRSSHLLKAIYHQNTLLLDQVASLETLAEHGTNNNDRDGTKELNEQGDPSRGIRRGSGDRPRSPPPESCQEGGVRGPVDEGVSQATTKEPAMKSSSNSTLSVPEAVAEVAAAARRGSSEAAAGAAAAAVAAAVAVQTAVTAAGGTVDSMGAEGEVGVAQSGASKDAMLCMEKLSFLATQ</sequence>
<proteinExistence type="predicted"/>
<dbReference type="Proteomes" id="UP000002630">
    <property type="component" value="Linkage Group LG06"/>
</dbReference>
<reference evidence="2 3" key="1">
    <citation type="journal article" date="2010" name="Nature">
        <title>The Ectocarpus genome and the independent evolution of multicellularity in brown algae.</title>
        <authorList>
            <person name="Cock J.M."/>
            <person name="Sterck L."/>
            <person name="Rouze P."/>
            <person name="Scornet D."/>
            <person name="Allen A.E."/>
            <person name="Amoutzias G."/>
            <person name="Anthouard V."/>
            <person name="Artiguenave F."/>
            <person name="Aury J.M."/>
            <person name="Badger J.H."/>
            <person name="Beszteri B."/>
            <person name="Billiau K."/>
            <person name="Bonnet E."/>
            <person name="Bothwell J.H."/>
            <person name="Bowler C."/>
            <person name="Boyen C."/>
            <person name="Brownlee C."/>
            <person name="Carrano C.J."/>
            <person name="Charrier B."/>
            <person name="Cho G.Y."/>
            <person name="Coelho S.M."/>
            <person name="Collen J."/>
            <person name="Corre E."/>
            <person name="Da Silva C."/>
            <person name="Delage L."/>
            <person name="Delaroque N."/>
            <person name="Dittami S.M."/>
            <person name="Doulbeau S."/>
            <person name="Elias M."/>
            <person name="Farnham G."/>
            <person name="Gachon C.M."/>
            <person name="Gschloessl B."/>
            <person name="Heesch S."/>
            <person name="Jabbari K."/>
            <person name="Jubin C."/>
            <person name="Kawai H."/>
            <person name="Kimura K."/>
            <person name="Kloareg B."/>
            <person name="Kupper F.C."/>
            <person name="Lang D."/>
            <person name="Le Bail A."/>
            <person name="Leblanc C."/>
            <person name="Lerouge P."/>
            <person name="Lohr M."/>
            <person name="Lopez P.J."/>
            <person name="Martens C."/>
            <person name="Maumus F."/>
            <person name="Michel G."/>
            <person name="Miranda-Saavedra D."/>
            <person name="Morales J."/>
            <person name="Moreau H."/>
            <person name="Motomura T."/>
            <person name="Nagasato C."/>
            <person name="Napoli C.A."/>
            <person name="Nelson D.R."/>
            <person name="Nyvall-Collen P."/>
            <person name="Peters A.F."/>
            <person name="Pommier C."/>
            <person name="Potin P."/>
            <person name="Poulain J."/>
            <person name="Quesneville H."/>
            <person name="Read B."/>
            <person name="Rensing S.A."/>
            <person name="Ritter A."/>
            <person name="Rousvoal S."/>
            <person name="Samanta M."/>
            <person name="Samson G."/>
            <person name="Schroeder D.C."/>
            <person name="Segurens B."/>
            <person name="Strittmatter M."/>
            <person name="Tonon T."/>
            <person name="Tregear J.W."/>
            <person name="Valentin K."/>
            <person name="von Dassow P."/>
            <person name="Yamagishi T."/>
            <person name="Van de Peer Y."/>
            <person name="Wincker P."/>
        </authorList>
    </citation>
    <scope>NUCLEOTIDE SEQUENCE [LARGE SCALE GENOMIC DNA]</scope>
    <source>
        <strain evidence="3">Ec32 / CCAP1310/4</strain>
    </source>
</reference>
<feature type="compositionally biased region" description="Polar residues" evidence="1">
    <location>
        <begin position="49"/>
        <end position="64"/>
    </location>
</feature>
<accession>D8LS00</accession>